<dbReference type="GO" id="GO:0016758">
    <property type="term" value="F:hexosyltransferase activity"/>
    <property type="evidence" value="ECO:0007669"/>
    <property type="project" value="UniProtKB-ARBA"/>
</dbReference>
<reference evidence="3 4" key="1">
    <citation type="submission" date="2016-12" db="EMBL/GenBank/DDBJ databases">
        <title>Draft genome of Tersicoccus phoenicis 1P05MA.</title>
        <authorList>
            <person name="Nakajima Y."/>
            <person name="Yoshizawa S."/>
            <person name="Nakamura K."/>
            <person name="Ogura Y."/>
            <person name="Hayashi T."/>
            <person name="Kogure K."/>
        </authorList>
    </citation>
    <scope>NUCLEOTIDE SEQUENCE [LARGE SCALE GENOMIC DNA]</scope>
    <source>
        <strain evidence="3 4">1p05MA</strain>
    </source>
</reference>
<keyword evidence="4" id="KW-1185">Reference proteome</keyword>
<dbReference type="Gene3D" id="3.90.550.10">
    <property type="entry name" value="Spore Coat Polysaccharide Biosynthesis Protein SpsA, Chain A"/>
    <property type="match status" value="1"/>
</dbReference>
<feature type="compositionally biased region" description="Basic and acidic residues" evidence="1">
    <location>
        <begin position="693"/>
        <end position="706"/>
    </location>
</feature>
<dbReference type="AlphaFoldDB" id="A0A1R1LAK9"/>
<comment type="caution">
    <text evidence="3">The sequence shown here is derived from an EMBL/GenBank/DDBJ whole genome shotgun (WGS) entry which is preliminary data.</text>
</comment>
<accession>A0A1R1LAK9</accession>
<proteinExistence type="predicted"/>
<evidence type="ECO:0000259" key="2">
    <source>
        <dbReference type="Pfam" id="PF00535"/>
    </source>
</evidence>
<dbReference type="STRING" id="554083.BKD30_08130"/>
<dbReference type="EMBL" id="MRDE01000053">
    <property type="protein sequence ID" value="OMH24536.1"/>
    <property type="molecule type" value="Genomic_DNA"/>
</dbReference>
<gene>
    <name evidence="3" type="ORF">BKD30_08130</name>
</gene>
<sequence>MSVVIPSARDAADIAGCLASLADQDLSSAQFEVIVVINGTSPATFEHVQQYRSVYPDLRLKLIYQERGSAGAARNTGIAAARHQYLTFVDDDDRVGPRFLSTLMSRAAVDTVVIAPIINVDPSGGEDANNPLNLQITARAARPFPLVSAVTLLGFNACKLIPTAVARQHRYAEHLRSGEDICYMAAVALSREFTGVVGDIASESAYFRQLSAGSVSRQHQDFDFAVRQRLDVIIDLEQRRTWTGAGADAMLLSLIRAQVGFIRRFLQANPGERRHVVDAVVATGIRDFPWGEVNAGLAKHLAISYCFVPFEDTSATVAAKAIAERGRVVDVILNDMSSVRRTDPSLRTIAGRYIATETVIDAPASFAGWPAIRQFVEKGLAEANRLASKAGGYETLYSRVLWAGSHFLAGLFKAEHPDVVWTAEFSDPLSFGADGAPRPGTMPKDVLRKRFSSAIKAAGFTPPREDSLFTWCEYLAYALADELIFTNENQLDFMVSYIEDPSLRTRVRERAVVRPHPTPPAHGYTVTESSYVLSPRVVNIGYFGAFYDNRGLGEVLTALANSSASVRRHTRLHVFSKQPDQLRTAAAAMGIDDVVISNSYRPYLEFLNLCRRFDVLLVNDVTTGAELPINPFLPSKYSDYAGSGRPVWGLVDEGSPLSRKPLAFRSESGNAVAARAVLAEITRSFLAGELRHAEDPAGDGTDHDGHSGLLVSTAGP</sequence>
<dbReference type="Pfam" id="PF00535">
    <property type="entry name" value="Glycos_transf_2"/>
    <property type="match status" value="1"/>
</dbReference>
<dbReference type="SUPFAM" id="SSF53756">
    <property type="entry name" value="UDP-Glycosyltransferase/glycogen phosphorylase"/>
    <property type="match status" value="1"/>
</dbReference>
<evidence type="ECO:0000256" key="1">
    <source>
        <dbReference type="SAM" id="MobiDB-lite"/>
    </source>
</evidence>
<dbReference type="CDD" id="cd00761">
    <property type="entry name" value="Glyco_tranf_GTA_type"/>
    <property type="match status" value="1"/>
</dbReference>
<dbReference type="SUPFAM" id="SSF53448">
    <property type="entry name" value="Nucleotide-diphospho-sugar transferases"/>
    <property type="match status" value="1"/>
</dbReference>
<name>A0A1R1LAK9_9MICC</name>
<evidence type="ECO:0000313" key="4">
    <source>
        <dbReference type="Proteomes" id="UP000187085"/>
    </source>
</evidence>
<protein>
    <recommendedName>
        <fullName evidence="2">Glycosyltransferase 2-like domain-containing protein</fullName>
    </recommendedName>
</protein>
<feature type="region of interest" description="Disordered" evidence="1">
    <location>
        <begin position="693"/>
        <end position="716"/>
    </location>
</feature>
<dbReference type="PANTHER" id="PTHR22916">
    <property type="entry name" value="GLYCOSYLTRANSFERASE"/>
    <property type="match status" value="1"/>
</dbReference>
<organism evidence="3 4">
    <name type="scientific">Tersicoccus phoenicis</name>
    <dbReference type="NCBI Taxonomy" id="554083"/>
    <lineage>
        <taxon>Bacteria</taxon>
        <taxon>Bacillati</taxon>
        <taxon>Actinomycetota</taxon>
        <taxon>Actinomycetes</taxon>
        <taxon>Micrococcales</taxon>
        <taxon>Micrococcaceae</taxon>
        <taxon>Tersicoccus</taxon>
    </lineage>
</organism>
<dbReference type="Proteomes" id="UP000187085">
    <property type="component" value="Unassembled WGS sequence"/>
</dbReference>
<evidence type="ECO:0000313" key="3">
    <source>
        <dbReference type="EMBL" id="OMH24536.1"/>
    </source>
</evidence>
<feature type="domain" description="Glycosyltransferase 2-like" evidence="2">
    <location>
        <begin position="2"/>
        <end position="129"/>
    </location>
</feature>
<dbReference type="PANTHER" id="PTHR22916:SF3">
    <property type="entry name" value="UDP-GLCNAC:BETAGAL BETA-1,3-N-ACETYLGLUCOSAMINYLTRANSFERASE-LIKE PROTEIN 1"/>
    <property type="match status" value="1"/>
</dbReference>
<dbReference type="InterPro" id="IPR029044">
    <property type="entry name" value="Nucleotide-diphossugar_trans"/>
</dbReference>
<dbReference type="InterPro" id="IPR001173">
    <property type="entry name" value="Glyco_trans_2-like"/>
</dbReference>